<dbReference type="STRING" id="313628.LNTAR_16913"/>
<dbReference type="Proteomes" id="UP000004947">
    <property type="component" value="Unassembled WGS sequence"/>
</dbReference>
<gene>
    <name evidence="2" type="ORF">LNTAR_16913</name>
</gene>
<comment type="caution">
    <text evidence="2">The sequence shown here is derived from an EMBL/GenBank/DDBJ whole genome shotgun (WGS) entry which is preliminary data.</text>
</comment>
<name>A6DF71_9BACT</name>
<dbReference type="EMBL" id="ABCK01000001">
    <property type="protein sequence ID" value="EDM29451.1"/>
    <property type="molecule type" value="Genomic_DNA"/>
</dbReference>
<dbReference type="AlphaFoldDB" id="A6DF71"/>
<dbReference type="RefSeq" id="WP_007276573.1">
    <property type="nucleotide sequence ID" value="NZ_ABCK01000001.1"/>
</dbReference>
<feature type="chain" id="PRO_5002691050" evidence="1">
    <location>
        <begin position="22"/>
        <end position="182"/>
    </location>
</feature>
<keyword evidence="3" id="KW-1185">Reference proteome</keyword>
<accession>A6DF71</accession>
<reference evidence="2 3" key="1">
    <citation type="journal article" date="2010" name="J. Bacteriol.">
        <title>Genome sequence of Lentisphaera araneosa HTCC2155T, the type species of the order Lentisphaerales in the phylum Lentisphaerae.</title>
        <authorList>
            <person name="Thrash J.C."/>
            <person name="Cho J.C."/>
            <person name="Vergin K.L."/>
            <person name="Morris R.M."/>
            <person name="Giovannoni S.J."/>
        </authorList>
    </citation>
    <scope>NUCLEOTIDE SEQUENCE [LARGE SCALE GENOMIC DNA]</scope>
    <source>
        <strain evidence="2 3">HTCC2155</strain>
    </source>
</reference>
<protein>
    <submittedName>
        <fullName evidence="2">Uncharacterized protein</fullName>
    </submittedName>
</protein>
<proteinExistence type="predicted"/>
<evidence type="ECO:0000313" key="3">
    <source>
        <dbReference type="Proteomes" id="UP000004947"/>
    </source>
</evidence>
<organism evidence="2 3">
    <name type="scientific">Lentisphaera araneosa HTCC2155</name>
    <dbReference type="NCBI Taxonomy" id="313628"/>
    <lineage>
        <taxon>Bacteria</taxon>
        <taxon>Pseudomonadati</taxon>
        <taxon>Lentisphaerota</taxon>
        <taxon>Lentisphaeria</taxon>
        <taxon>Lentisphaerales</taxon>
        <taxon>Lentisphaeraceae</taxon>
        <taxon>Lentisphaera</taxon>
    </lineage>
</organism>
<feature type="signal peptide" evidence="1">
    <location>
        <begin position="1"/>
        <end position="21"/>
    </location>
</feature>
<evidence type="ECO:0000256" key="1">
    <source>
        <dbReference type="SAM" id="SignalP"/>
    </source>
</evidence>
<evidence type="ECO:0000313" key="2">
    <source>
        <dbReference type="EMBL" id="EDM29451.1"/>
    </source>
</evidence>
<sequence>MRKHILTLILITFFSSFALQASDKWRDRITAIENSKVQMIKELWADAYQLNQKSIKLDSGSSEKVILQEKVKVLLIKIDHALVDENPENINSVTMVKLMPWNERLVAIKKSRNKKIQKMWKNITPITKKLKDMEFGTEEHQESSAKLNVTLIQIDKLLVNESKDYKRRFNGLNNIPNTTINI</sequence>
<keyword evidence="1" id="KW-0732">Signal</keyword>